<accession>A0AA40IRS4</accession>
<reference evidence="1 2" key="1">
    <citation type="submission" date="2014-02" db="EMBL/GenBank/DDBJ databases">
        <title>Plasmidome dynamics in the species complex Clostridium novyi sensu lato converts strains of independent lineages into distinctly different pathogens.</title>
        <authorList>
            <person name="Skarin H."/>
            <person name="Segerman B."/>
        </authorList>
    </citation>
    <scope>NUCLEOTIDE SEQUENCE [LARGE SCALE GENOMIC DNA]</scope>
    <source>
        <strain evidence="1 2">ATCC 27606</strain>
    </source>
</reference>
<dbReference type="AlphaFoldDB" id="A0AA40IRS4"/>
<sequence length="133" mass="14815">MINLCYKQILYKNPCANTSLYCKVTNRGSLVISFYIDFDIGATFHRVNSSLINPNNYGIIKFPTFATNLTIKILNKSVANSPVIYSKNMNFPSKVCFLVQGSADNPICDQILCNSIGNIINPCLCTNVFINCK</sequence>
<dbReference type="Proteomes" id="UP000027770">
    <property type="component" value="Unassembled WGS sequence"/>
</dbReference>
<proteinExistence type="predicted"/>
<evidence type="ECO:0000313" key="1">
    <source>
        <dbReference type="EMBL" id="KEI11973.1"/>
    </source>
</evidence>
<evidence type="ECO:0000313" key="2">
    <source>
        <dbReference type="Proteomes" id="UP000027770"/>
    </source>
</evidence>
<name>A0AA40IRS4_CLONO</name>
<organism evidence="1 2">
    <name type="scientific">Clostridium novyi B str. ATCC 27606</name>
    <dbReference type="NCBI Taxonomy" id="1443123"/>
    <lineage>
        <taxon>Bacteria</taxon>
        <taxon>Bacillati</taxon>
        <taxon>Bacillota</taxon>
        <taxon>Clostridia</taxon>
        <taxon>Eubacteriales</taxon>
        <taxon>Clostridiaceae</taxon>
        <taxon>Clostridium</taxon>
    </lineage>
</organism>
<keyword evidence="2" id="KW-1185">Reference proteome</keyword>
<dbReference type="RefSeq" id="WP_039222272.1">
    <property type="nucleotide sequence ID" value="NZ_JENW01000155.1"/>
</dbReference>
<protein>
    <submittedName>
        <fullName evidence="1">Uncharacterized protein</fullName>
    </submittedName>
</protein>
<gene>
    <name evidence="1" type="ORF">Z959_12825</name>
</gene>
<dbReference type="EMBL" id="JENW01000155">
    <property type="protein sequence ID" value="KEI11973.1"/>
    <property type="molecule type" value="Genomic_DNA"/>
</dbReference>
<comment type="caution">
    <text evidence="1">The sequence shown here is derived from an EMBL/GenBank/DDBJ whole genome shotgun (WGS) entry which is preliminary data.</text>
</comment>